<accession>A0A7W3RAJ5</accession>
<evidence type="ECO:0000313" key="1">
    <source>
        <dbReference type="EMBL" id="MBA9006463.1"/>
    </source>
</evidence>
<proteinExistence type="predicted"/>
<evidence type="ECO:0000313" key="2">
    <source>
        <dbReference type="Proteomes" id="UP000539313"/>
    </source>
</evidence>
<name>A0A7W3RAJ5_9ACTN</name>
<dbReference type="PANTHER" id="PTHR43857:SF1">
    <property type="entry name" value="YJGH FAMILY PROTEIN"/>
    <property type="match status" value="1"/>
</dbReference>
<sequence length="132" mass="14409">MTRRVGSGAPWERVVGYSRAVAAGDHVYVTGCAPVDLADGKVLHEGDAYAQAKQCLANVAWALEQFGCSLADVVRTRIFVTDIERWEEYGRAHGEVFGEIRPATSMVEVSRLIDPAMLVEIEADAYRPGVGR</sequence>
<keyword evidence="2" id="KW-1185">Reference proteome</keyword>
<dbReference type="Gene3D" id="3.30.1330.40">
    <property type="entry name" value="RutC-like"/>
    <property type="match status" value="1"/>
</dbReference>
<dbReference type="RefSeq" id="WP_182707371.1">
    <property type="nucleotide sequence ID" value="NZ_JACJII010000001.1"/>
</dbReference>
<reference evidence="1 2" key="1">
    <citation type="submission" date="2020-08" db="EMBL/GenBank/DDBJ databases">
        <title>Sequencing the genomes of 1000 actinobacteria strains.</title>
        <authorList>
            <person name="Klenk H.-P."/>
        </authorList>
    </citation>
    <scope>NUCLEOTIDE SEQUENCE [LARGE SCALE GENOMIC DNA]</scope>
    <source>
        <strain evidence="1 2">DSM 45823</strain>
    </source>
</reference>
<dbReference type="CDD" id="cd06154">
    <property type="entry name" value="YjgF_YER057c_UK114_like_6"/>
    <property type="match status" value="1"/>
</dbReference>
<protein>
    <submittedName>
        <fullName evidence="1">Enamine deaminase RidA (YjgF/YER057c/UK114 family)</fullName>
    </submittedName>
</protein>
<dbReference type="InterPro" id="IPR035959">
    <property type="entry name" value="RutC-like_sf"/>
</dbReference>
<dbReference type="PANTHER" id="PTHR43857">
    <property type="entry name" value="BLR7761 PROTEIN"/>
    <property type="match status" value="1"/>
</dbReference>
<dbReference type="Pfam" id="PF01042">
    <property type="entry name" value="Ribonuc_L-PSP"/>
    <property type="match status" value="1"/>
</dbReference>
<dbReference type="AlphaFoldDB" id="A0A7W3RAJ5"/>
<dbReference type="EMBL" id="JACJII010000001">
    <property type="protein sequence ID" value="MBA9006463.1"/>
    <property type="molecule type" value="Genomic_DNA"/>
</dbReference>
<dbReference type="InterPro" id="IPR006175">
    <property type="entry name" value="YjgF/YER057c/UK114"/>
</dbReference>
<gene>
    <name evidence="1" type="ORF">HNR21_005345</name>
</gene>
<comment type="caution">
    <text evidence="1">The sequence shown here is derived from an EMBL/GenBank/DDBJ whole genome shotgun (WGS) entry which is preliminary data.</text>
</comment>
<dbReference type="SUPFAM" id="SSF55298">
    <property type="entry name" value="YjgF-like"/>
    <property type="match status" value="1"/>
</dbReference>
<organism evidence="1 2">
    <name type="scientific">Thermomonospora cellulosilytica</name>
    <dbReference type="NCBI Taxonomy" id="1411118"/>
    <lineage>
        <taxon>Bacteria</taxon>
        <taxon>Bacillati</taxon>
        <taxon>Actinomycetota</taxon>
        <taxon>Actinomycetes</taxon>
        <taxon>Streptosporangiales</taxon>
        <taxon>Thermomonosporaceae</taxon>
        <taxon>Thermomonospora</taxon>
    </lineage>
</organism>
<dbReference type="Proteomes" id="UP000539313">
    <property type="component" value="Unassembled WGS sequence"/>
</dbReference>